<evidence type="ECO:0000313" key="4">
    <source>
        <dbReference type="Proteomes" id="UP000250245"/>
    </source>
</evidence>
<feature type="compositionally biased region" description="Basic and acidic residues" evidence="1">
    <location>
        <begin position="314"/>
        <end position="327"/>
    </location>
</feature>
<reference evidence="3 4" key="1">
    <citation type="submission" date="2018-06" db="EMBL/GenBank/DDBJ databases">
        <authorList>
            <consortium name="Pathogen Informatics"/>
            <person name="Doyle S."/>
        </authorList>
    </citation>
    <scope>NUCLEOTIDE SEQUENCE [LARGE SCALE GENOMIC DNA]</scope>
    <source>
        <strain evidence="3 4">NCTC11820</strain>
    </source>
</reference>
<dbReference type="AlphaFoldDB" id="A0A2X3AL32"/>
<sequence>MRRIIVSIFVGVAALALASCSSSDGAKGGAAGSDGGYKVAIAQYASFPPLDEAVAGFKDAVQQAGLDVSYDVSNAQGDQTNVNSIASKYASGDYDLVFAIATPMAQSIAQNVVDVPVLFTAVTDPVTAELVKSNEAPGYNVTGTTDMNPVAQQIDLVKQVIPDAHKIGVIYSSGEVNSQVQVKMAKAEAKKQGLEVVEKTITNTAEVQQAAQTLTGVDAIYIPTDNTVIAALDSVLQVAEEKGILTVTGDTSSVENGAALTLGLDYRELGHQTGEMAVKILKGEVQPKTMPVESQKKPQLVVNPEAAKKQGHPLSDELLAKADKTIK</sequence>
<feature type="signal peptide" evidence="2">
    <location>
        <begin position="1"/>
        <end position="18"/>
    </location>
</feature>
<dbReference type="InterPro" id="IPR007487">
    <property type="entry name" value="ABC_transpt-TYRBP-like"/>
</dbReference>
<dbReference type="PROSITE" id="PS51257">
    <property type="entry name" value="PROKAR_LIPOPROTEIN"/>
    <property type="match status" value="1"/>
</dbReference>
<dbReference type="OMA" id="NLKWEYQ"/>
<evidence type="ECO:0000256" key="1">
    <source>
        <dbReference type="SAM" id="MobiDB-lite"/>
    </source>
</evidence>
<name>A0A2X3AL32_9ACTO</name>
<feature type="region of interest" description="Disordered" evidence="1">
    <location>
        <begin position="305"/>
        <end position="327"/>
    </location>
</feature>
<dbReference type="Pfam" id="PF04392">
    <property type="entry name" value="ABC_sub_bind"/>
    <property type="match status" value="1"/>
</dbReference>
<dbReference type="Gene3D" id="3.40.50.2300">
    <property type="match status" value="2"/>
</dbReference>
<evidence type="ECO:0000313" key="3">
    <source>
        <dbReference type="EMBL" id="SQB63559.1"/>
    </source>
</evidence>
<proteinExistence type="predicted"/>
<evidence type="ECO:0000256" key="2">
    <source>
        <dbReference type="SAM" id="SignalP"/>
    </source>
</evidence>
<dbReference type="GeneID" id="55564508"/>
<dbReference type="PANTHER" id="PTHR35271">
    <property type="entry name" value="ABC TRANSPORTER, SUBSTRATE-BINDING LIPOPROTEIN-RELATED"/>
    <property type="match status" value="1"/>
</dbReference>
<dbReference type="EMBL" id="UASJ01000001">
    <property type="protein sequence ID" value="SQB63559.1"/>
    <property type="molecule type" value="Genomic_DNA"/>
</dbReference>
<protein>
    <submittedName>
        <fullName evidence="3">ABC-type uncharacterized transport system, periplasmic component</fullName>
    </submittedName>
</protein>
<dbReference type="SUPFAM" id="SSF53822">
    <property type="entry name" value="Periplasmic binding protein-like I"/>
    <property type="match status" value="1"/>
</dbReference>
<keyword evidence="2" id="KW-0732">Signal</keyword>
<organism evidence="3 4">
    <name type="scientific">Mobiluncus curtisii</name>
    <dbReference type="NCBI Taxonomy" id="2051"/>
    <lineage>
        <taxon>Bacteria</taxon>
        <taxon>Bacillati</taxon>
        <taxon>Actinomycetota</taxon>
        <taxon>Actinomycetes</taxon>
        <taxon>Actinomycetales</taxon>
        <taxon>Actinomycetaceae</taxon>
        <taxon>Mobiluncus</taxon>
    </lineage>
</organism>
<gene>
    <name evidence="3" type="ORF">NCTC11820_00341</name>
</gene>
<accession>A0A2X3AL32</accession>
<dbReference type="CDD" id="cd06325">
    <property type="entry name" value="PBP1_ABC_unchar_transporter"/>
    <property type="match status" value="1"/>
</dbReference>
<dbReference type="InterPro" id="IPR028082">
    <property type="entry name" value="Peripla_BP_I"/>
</dbReference>
<dbReference type="Proteomes" id="UP000250245">
    <property type="component" value="Unassembled WGS sequence"/>
</dbReference>
<dbReference type="RefSeq" id="WP_013188717.1">
    <property type="nucleotide sequence ID" value="NZ_CAMYEK010000002.1"/>
</dbReference>
<dbReference type="PANTHER" id="PTHR35271:SF1">
    <property type="entry name" value="ABC TRANSPORTER, SUBSTRATE-BINDING LIPOPROTEIN"/>
    <property type="match status" value="1"/>
</dbReference>
<feature type="chain" id="PRO_5038851709" evidence="2">
    <location>
        <begin position="19"/>
        <end position="327"/>
    </location>
</feature>